<gene>
    <name evidence="3" type="ORF">BN977_00570</name>
</gene>
<dbReference type="Gene3D" id="3.30.70.360">
    <property type="match status" value="1"/>
</dbReference>
<reference evidence="3" key="2">
    <citation type="submission" date="2014-03" db="EMBL/GenBank/DDBJ databases">
        <authorList>
            <person name="Urmite Genomes"/>
        </authorList>
    </citation>
    <scope>NUCLEOTIDE SEQUENCE</scope>
    <source>
        <strain evidence="3">DSM 44829</strain>
    </source>
</reference>
<keyword evidence="4" id="KW-1185">Reference proteome</keyword>
<dbReference type="RefSeq" id="WP_036396250.1">
    <property type="nucleotide sequence ID" value="NZ_CCBB010000001.1"/>
</dbReference>
<dbReference type="EMBL" id="CCBB010000001">
    <property type="protein sequence ID" value="CDO05794.1"/>
    <property type="molecule type" value="Genomic_DNA"/>
</dbReference>
<sequence>MTTALEDAVGSAGERTHDRMLALSHDLHAHPEIAWEEVRSCARVAGELADAGFDVQPRFTGLDTAFLARRGSGPLHLALCAEYDALPGLGHACGHNIIAAISTGAALALAPYVDDLGITLSVLGTPAEEGGGGKIEMLDRGGFAGIHAAAMVHPGPVDVARAEPYAVSHSHIRYDGKSAHAAAYPDRGINAADAFTLAQVAIGLLRQQLPNDVRVHGVMTNGGEAPNAIPQRTEGRWYVRAGSLAELADLERRVIRCFEAGALATGCELTVTPESKPYAEFRTDEALLDRYARRAEQLGRRFSSGSDSLMNRASTDMGNVSQHISAIHPYIGIDSLPAVNHQPEFAAAAITPAADRAVIDGARALALTLLDAASDEGIRQRLLAAADGGRP</sequence>
<name>W9AJ95_MYCCO</name>
<dbReference type="SUPFAM" id="SSF55031">
    <property type="entry name" value="Bacterial exopeptidase dimerisation domain"/>
    <property type="match status" value="1"/>
</dbReference>
<comment type="similarity">
    <text evidence="1">Belongs to the peptidase M20A family.</text>
</comment>
<dbReference type="PANTHER" id="PTHR30575">
    <property type="entry name" value="PEPTIDASE M20"/>
    <property type="match status" value="1"/>
</dbReference>
<dbReference type="Pfam" id="PF01546">
    <property type="entry name" value="Peptidase_M20"/>
    <property type="match status" value="1"/>
</dbReference>
<protein>
    <recommendedName>
        <fullName evidence="1">Peptidase M20 domain-containing protein 2</fullName>
    </recommendedName>
</protein>
<dbReference type="AlphaFoldDB" id="W9AJ95"/>
<dbReference type="Proteomes" id="UP000028870">
    <property type="component" value="Unassembled WGS sequence"/>
</dbReference>
<dbReference type="SUPFAM" id="SSF53187">
    <property type="entry name" value="Zn-dependent exopeptidases"/>
    <property type="match status" value="1"/>
</dbReference>
<dbReference type="Gene3D" id="3.40.630.10">
    <property type="entry name" value="Zn peptidases"/>
    <property type="match status" value="1"/>
</dbReference>
<reference evidence="3" key="1">
    <citation type="submission" date="2014-03" db="EMBL/GenBank/DDBJ databases">
        <title>Draft Genome Sequence of Mycobacterium cosmeticum DSM 44829.</title>
        <authorList>
            <person name="Croce O."/>
            <person name="Robert C."/>
            <person name="Raoult D."/>
            <person name="Drancourt M."/>
        </authorList>
    </citation>
    <scope>NUCLEOTIDE SEQUENCE [LARGE SCALE GENOMIC DNA]</scope>
    <source>
        <strain evidence="3">DSM 44829</strain>
    </source>
</reference>
<evidence type="ECO:0000256" key="1">
    <source>
        <dbReference type="PIRNR" id="PIRNR037226"/>
    </source>
</evidence>
<comment type="caution">
    <text evidence="3">The sequence shown here is derived from an EMBL/GenBank/DDBJ whole genome shotgun (WGS) entry which is preliminary data.</text>
</comment>
<proteinExistence type="inferred from homology"/>
<dbReference type="PANTHER" id="PTHR30575:SF0">
    <property type="entry name" value="XAA-ARG DIPEPTIDASE"/>
    <property type="match status" value="1"/>
</dbReference>
<dbReference type="eggNOG" id="COG1473">
    <property type="taxonomic scope" value="Bacteria"/>
</dbReference>
<dbReference type="NCBIfam" id="TIGR01891">
    <property type="entry name" value="amidohydrolases"/>
    <property type="match status" value="1"/>
</dbReference>
<dbReference type="GO" id="GO:0016805">
    <property type="term" value="F:dipeptidase activity"/>
    <property type="evidence" value="ECO:0007669"/>
    <property type="project" value="InterPro"/>
</dbReference>
<dbReference type="OrthoDB" id="9781032at2"/>
<dbReference type="Pfam" id="PF07687">
    <property type="entry name" value="M20_dimer"/>
    <property type="match status" value="1"/>
</dbReference>
<evidence type="ECO:0000313" key="4">
    <source>
        <dbReference type="Proteomes" id="UP000028870"/>
    </source>
</evidence>
<dbReference type="PIRSF" id="PIRSF037226">
    <property type="entry name" value="Amidohydrolase_ACY1L2_prd"/>
    <property type="match status" value="1"/>
</dbReference>
<dbReference type="GO" id="GO:0005737">
    <property type="term" value="C:cytoplasm"/>
    <property type="evidence" value="ECO:0007669"/>
    <property type="project" value="TreeGrafter"/>
</dbReference>
<dbReference type="InterPro" id="IPR017144">
    <property type="entry name" value="Xaa-Arg_dipeptidase"/>
</dbReference>
<feature type="domain" description="Peptidase M20 dimerisation" evidence="2">
    <location>
        <begin position="171"/>
        <end position="260"/>
    </location>
</feature>
<dbReference type="InterPro" id="IPR011650">
    <property type="entry name" value="Peptidase_M20_dimer"/>
</dbReference>
<accession>W9AJ95</accession>
<dbReference type="GO" id="GO:0071713">
    <property type="term" value="F:para-aminobenzoyl-glutamate hydrolase activity"/>
    <property type="evidence" value="ECO:0007669"/>
    <property type="project" value="TreeGrafter"/>
</dbReference>
<evidence type="ECO:0000313" key="3">
    <source>
        <dbReference type="EMBL" id="CDO05794.1"/>
    </source>
</evidence>
<dbReference type="InterPro" id="IPR017439">
    <property type="entry name" value="Amidohydrolase"/>
</dbReference>
<organism evidence="3 4">
    <name type="scientific">Mycolicibacterium cosmeticum</name>
    <dbReference type="NCBI Taxonomy" id="258533"/>
    <lineage>
        <taxon>Bacteria</taxon>
        <taxon>Bacillati</taxon>
        <taxon>Actinomycetota</taxon>
        <taxon>Actinomycetes</taxon>
        <taxon>Mycobacteriales</taxon>
        <taxon>Mycobacteriaceae</taxon>
        <taxon>Mycolicibacterium</taxon>
    </lineage>
</organism>
<evidence type="ECO:0000259" key="2">
    <source>
        <dbReference type="Pfam" id="PF07687"/>
    </source>
</evidence>
<dbReference type="FunFam" id="3.30.70.360:FF:000004">
    <property type="entry name" value="Peptidase M20 domain-containing protein 2"/>
    <property type="match status" value="1"/>
</dbReference>
<dbReference type="GO" id="GO:0046657">
    <property type="term" value="P:folic acid catabolic process"/>
    <property type="evidence" value="ECO:0007669"/>
    <property type="project" value="TreeGrafter"/>
</dbReference>
<dbReference type="CDD" id="cd05672">
    <property type="entry name" value="M20_ACY1L2-like"/>
    <property type="match status" value="1"/>
</dbReference>
<dbReference type="InterPro" id="IPR036264">
    <property type="entry name" value="Bact_exopeptidase_dim_dom"/>
</dbReference>
<dbReference type="InterPro" id="IPR002933">
    <property type="entry name" value="Peptidase_M20"/>
</dbReference>
<dbReference type="InterPro" id="IPR052030">
    <property type="entry name" value="Peptidase_M20/M20A_hydrolases"/>
</dbReference>
<dbReference type="STRING" id="258533.BN977_00570"/>